<feature type="binding site" evidence="5">
    <location>
        <position position="36"/>
    </location>
    <ligand>
        <name>Zn(2+)</name>
        <dbReference type="ChEBI" id="CHEBI:29105"/>
    </ligand>
</feature>
<dbReference type="GO" id="GO:0003735">
    <property type="term" value="F:structural constituent of ribosome"/>
    <property type="evidence" value="ECO:0007669"/>
    <property type="project" value="InterPro"/>
</dbReference>
<dbReference type="Pfam" id="PF01667">
    <property type="entry name" value="Ribosomal_S27e"/>
    <property type="match status" value="1"/>
</dbReference>
<dbReference type="InterPro" id="IPR000592">
    <property type="entry name" value="Ribosomal_eS27"/>
</dbReference>
<dbReference type="EMBL" id="LVVT01000024">
    <property type="protein sequence ID" value="TQS81258.1"/>
    <property type="molecule type" value="Genomic_DNA"/>
</dbReference>
<keyword evidence="5" id="KW-0479">Metal-binding</keyword>
<dbReference type="GO" id="GO:0008270">
    <property type="term" value="F:zinc ion binding"/>
    <property type="evidence" value="ECO:0007669"/>
    <property type="project" value="UniProtKB-UniRule"/>
</dbReference>
<gene>
    <name evidence="5" type="primary">rps27e</name>
    <name evidence="6" type="ORF">A3207_05155</name>
</gene>
<keyword evidence="3 5" id="KW-0689">Ribosomal protein</keyword>
<comment type="subunit">
    <text evidence="5">Part of the 30S ribosomal subunit.</text>
</comment>
<feature type="binding site" evidence="5">
    <location>
        <position position="14"/>
    </location>
    <ligand>
        <name>Zn(2+)</name>
        <dbReference type="ChEBI" id="CHEBI:29105"/>
    </ligand>
</feature>
<dbReference type="InterPro" id="IPR023407">
    <property type="entry name" value="Ribosomal_eS27_Zn-bd_dom_sf"/>
</dbReference>
<dbReference type="GO" id="GO:0006412">
    <property type="term" value="P:translation"/>
    <property type="evidence" value="ECO:0007669"/>
    <property type="project" value="UniProtKB-UniRule"/>
</dbReference>
<evidence type="ECO:0000256" key="5">
    <source>
        <dbReference type="HAMAP-Rule" id="MF_00371"/>
    </source>
</evidence>
<dbReference type="GeneID" id="41322988"/>
<comment type="cofactor">
    <cofactor evidence="5">
        <name>Zn(2+)</name>
        <dbReference type="ChEBI" id="CHEBI:29105"/>
    </cofactor>
    <text evidence="5">Binds 1 zinc ion per subunit.</text>
</comment>
<dbReference type="OMA" id="DCENEQV"/>
<dbReference type="HAMAP" id="MF_00371">
    <property type="entry name" value="Ribosomal_eS27"/>
    <property type="match status" value="1"/>
</dbReference>
<keyword evidence="2 5" id="KW-0862">Zinc</keyword>
<name>A0A8J8PCF4_9ARCH</name>
<feature type="binding site" evidence="5">
    <location>
        <position position="33"/>
    </location>
    <ligand>
        <name>Zn(2+)</name>
        <dbReference type="ChEBI" id="CHEBI:29105"/>
    </ligand>
</feature>
<dbReference type="GO" id="GO:1990904">
    <property type="term" value="C:ribonucleoprotein complex"/>
    <property type="evidence" value="ECO:0007669"/>
    <property type="project" value="UniProtKB-KW"/>
</dbReference>
<evidence type="ECO:0000256" key="3">
    <source>
        <dbReference type="ARBA" id="ARBA00022980"/>
    </source>
</evidence>
<evidence type="ECO:0000256" key="1">
    <source>
        <dbReference type="ARBA" id="ARBA00010919"/>
    </source>
</evidence>
<sequence>MADTHTGKFIKVRCADCSNEQIVFKNPAMNVSCNVCGSTLVKSKGGAGELRGELIEVVD</sequence>
<evidence type="ECO:0000313" key="7">
    <source>
        <dbReference type="Proteomes" id="UP000752814"/>
    </source>
</evidence>
<keyword evidence="5" id="KW-0863">Zinc-finger</keyword>
<organism evidence="6 7">
    <name type="scientific">Candidatus Methanomassiliicoccus intestinalis</name>
    <dbReference type="NCBI Taxonomy" id="1406512"/>
    <lineage>
        <taxon>Archaea</taxon>
        <taxon>Methanobacteriati</taxon>
        <taxon>Thermoplasmatota</taxon>
        <taxon>Thermoplasmata</taxon>
        <taxon>Methanomassiliicoccales</taxon>
        <taxon>Methanomassiliicoccaceae</taxon>
        <taxon>Methanomassiliicoccus</taxon>
    </lineage>
</organism>
<dbReference type="AlphaFoldDB" id="A0A8J8PCF4"/>
<comment type="caution">
    <text evidence="6">The sequence shown here is derived from an EMBL/GenBank/DDBJ whole genome shotgun (WGS) entry which is preliminary data.</text>
</comment>
<accession>A0A8J8PCF4</accession>
<comment type="similarity">
    <text evidence="1 5">Belongs to the eukaryotic ribosomal protein eS27 family.</text>
</comment>
<dbReference type="Gene3D" id="2.20.25.100">
    <property type="entry name" value="Zn-binding ribosomal proteins"/>
    <property type="match status" value="1"/>
</dbReference>
<dbReference type="InterPro" id="IPR011332">
    <property type="entry name" value="Ribosomal_zn-bd"/>
</dbReference>
<dbReference type="NCBIfam" id="NF001629">
    <property type="entry name" value="PRK00415.1"/>
    <property type="match status" value="1"/>
</dbReference>
<proteinExistence type="inferred from homology"/>
<reference evidence="6" key="1">
    <citation type="submission" date="2016-03" db="EMBL/GenBank/DDBJ databases">
        <authorList>
            <person name="Borrel G."/>
            <person name="Mccann A."/>
            <person name="O'Toole P.W."/>
        </authorList>
    </citation>
    <scope>NUCLEOTIDE SEQUENCE</scope>
    <source>
        <strain evidence="6">183</strain>
    </source>
</reference>
<keyword evidence="4 5" id="KW-0687">Ribonucleoprotein</keyword>
<evidence type="ECO:0000313" key="6">
    <source>
        <dbReference type="EMBL" id="TQS81258.1"/>
    </source>
</evidence>
<dbReference type="Proteomes" id="UP000752814">
    <property type="component" value="Unassembled WGS sequence"/>
</dbReference>
<dbReference type="RefSeq" id="WP_020448461.1">
    <property type="nucleotide sequence ID" value="NZ_CAYAXV010000002.1"/>
</dbReference>
<dbReference type="SUPFAM" id="SSF57829">
    <property type="entry name" value="Zn-binding ribosomal proteins"/>
    <property type="match status" value="1"/>
</dbReference>
<protein>
    <recommendedName>
        <fullName evidence="5">Small ribosomal subunit protein eS27</fullName>
    </recommendedName>
</protein>
<evidence type="ECO:0000256" key="2">
    <source>
        <dbReference type="ARBA" id="ARBA00022833"/>
    </source>
</evidence>
<dbReference type="GO" id="GO:0005840">
    <property type="term" value="C:ribosome"/>
    <property type="evidence" value="ECO:0007669"/>
    <property type="project" value="UniProtKB-KW"/>
</dbReference>
<evidence type="ECO:0000256" key="4">
    <source>
        <dbReference type="ARBA" id="ARBA00023274"/>
    </source>
</evidence>
<feature type="binding site" evidence="5">
    <location>
        <position position="17"/>
    </location>
    <ligand>
        <name>Zn(2+)</name>
        <dbReference type="ChEBI" id="CHEBI:29105"/>
    </ligand>
</feature>
<feature type="zinc finger region" description="C4-type" evidence="5">
    <location>
        <begin position="14"/>
        <end position="36"/>
    </location>
</feature>